<dbReference type="EMBL" id="KE145357">
    <property type="protein sequence ID" value="EPE33594.1"/>
    <property type="molecule type" value="Genomic_DNA"/>
</dbReference>
<dbReference type="Pfam" id="PF01230">
    <property type="entry name" value="HIT"/>
    <property type="match status" value="1"/>
</dbReference>
<evidence type="ECO:0000256" key="11">
    <source>
        <dbReference type="ARBA" id="ARBA00023204"/>
    </source>
</evidence>
<dbReference type="GO" id="GO:0046872">
    <property type="term" value="F:metal ion binding"/>
    <property type="evidence" value="ECO:0007669"/>
    <property type="project" value="UniProtKB-KW"/>
</dbReference>
<protein>
    <recommendedName>
        <fullName evidence="17">Aprataxin-like protein</fullName>
        <ecNumber evidence="4">3.6.1.71</ecNumber>
        <ecNumber evidence="3">3.6.1.72</ecNumber>
    </recommendedName>
    <alternativeName>
        <fullName evidence="18">Hit family protein 3</fullName>
    </alternativeName>
</protein>
<evidence type="ECO:0000256" key="5">
    <source>
        <dbReference type="ARBA" id="ARBA00022490"/>
    </source>
</evidence>
<dbReference type="PANTHER" id="PTHR12486">
    <property type="entry name" value="APRATAXIN-RELATED"/>
    <property type="match status" value="1"/>
</dbReference>
<dbReference type="EC" id="3.6.1.71" evidence="4"/>
<evidence type="ECO:0000259" key="20">
    <source>
        <dbReference type="Pfam" id="PF01230"/>
    </source>
</evidence>
<evidence type="ECO:0000256" key="12">
    <source>
        <dbReference type="ARBA" id="ARBA00023242"/>
    </source>
</evidence>
<dbReference type="OMA" id="IHDMFPK"/>
<evidence type="ECO:0000256" key="16">
    <source>
        <dbReference type="ARBA" id="ARBA00059438"/>
    </source>
</evidence>
<evidence type="ECO:0000256" key="10">
    <source>
        <dbReference type="ARBA" id="ARBA00023125"/>
    </source>
</evidence>
<dbReference type="AlphaFoldDB" id="S3D8X5"/>
<keyword evidence="12" id="KW-0539">Nucleus</keyword>
<dbReference type="GO" id="GO:0030983">
    <property type="term" value="F:mismatched DNA binding"/>
    <property type="evidence" value="ECO:0007669"/>
    <property type="project" value="TreeGrafter"/>
</dbReference>
<dbReference type="SUPFAM" id="SSF54197">
    <property type="entry name" value="HIT-like"/>
    <property type="match status" value="1"/>
</dbReference>
<evidence type="ECO:0000256" key="7">
    <source>
        <dbReference type="ARBA" id="ARBA00022763"/>
    </source>
</evidence>
<evidence type="ECO:0000256" key="13">
    <source>
        <dbReference type="ARBA" id="ARBA00024601"/>
    </source>
</evidence>
<evidence type="ECO:0000256" key="4">
    <source>
        <dbReference type="ARBA" id="ARBA00012496"/>
    </source>
</evidence>
<gene>
    <name evidence="22" type="ORF">GLAREA_06607</name>
</gene>
<evidence type="ECO:0000256" key="3">
    <source>
        <dbReference type="ARBA" id="ARBA00012495"/>
    </source>
</evidence>
<feature type="region of interest" description="Disordered" evidence="19">
    <location>
        <begin position="1"/>
        <end position="70"/>
    </location>
</feature>
<dbReference type="HOGENOM" id="CLU_066882_0_0_1"/>
<comment type="subcellular location">
    <subcellularLocation>
        <location evidence="2">Cytoplasm</location>
    </subcellularLocation>
    <subcellularLocation>
        <location evidence="1">Nucleus</location>
    </subcellularLocation>
</comment>
<keyword evidence="7" id="KW-0227">DNA damage</keyword>
<dbReference type="RefSeq" id="XP_008078746.1">
    <property type="nucleotide sequence ID" value="XM_008080555.1"/>
</dbReference>
<dbReference type="GO" id="GO:0033699">
    <property type="term" value="F:DNA 5'-adenosine monophosphate hydrolase activity"/>
    <property type="evidence" value="ECO:0007669"/>
    <property type="project" value="UniProtKB-EC"/>
</dbReference>
<evidence type="ECO:0000256" key="19">
    <source>
        <dbReference type="SAM" id="MobiDB-lite"/>
    </source>
</evidence>
<dbReference type="GO" id="GO:0005634">
    <property type="term" value="C:nucleus"/>
    <property type="evidence" value="ECO:0007669"/>
    <property type="project" value="UniProtKB-SubCell"/>
</dbReference>
<proteinExistence type="predicted"/>
<dbReference type="GO" id="GO:0120108">
    <property type="term" value="F:DNA-3'-diphospho-5'-guanosine diphosphatase activity"/>
    <property type="evidence" value="ECO:0007669"/>
    <property type="project" value="UniProtKB-EC"/>
</dbReference>
<comment type="catalytic activity">
    <reaction evidence="13">
        <text>a 3'-end 2'-deoxyribonucleotide-3'-diphospho-5'-guanosine-DNA + H2O = a 3'-end 2'-deoxyribonucleotide 3'-phosphate-DNA + GMP + 2 H(+)</text>
        <dbReference type="Rhea" id="RHEA:52140"/>
        <dbReference type="Rhea" id="RHEA-COMP:13186"/>
        <dbReference type="Rhea" id="RHEA-COMP:13187"/>
        <dbReference type="ChEBI" id="CHEBI:15377"/>
        <dbReference type="ChEBI" id="CHEBI:15378"/>
        <dbReference type="ChEBI" id="CHEBI:58115"/>
        <dbReference type="ChEBI" id="CHEBI:136419"/>
        <dbReference type="ChEBI" id="CHEBI:136420"/>
        <dbReference type="EC" id="3.6.1.72"/>
    </reaction>
</comment>
<dbReference type="InterPro" id="IPR036265">
    <property type="entry name" value="HIT-like_sf"/>
</dbReference>
<dbReference type="InterPro" id="IPR011146">
    <property type="entry name" value="HIT-like"/>
</dbReference>
<dbReference type="FunFam" id="3.30.428.10:FF:000017">
    <property type="entry name" value="Aprataxin-like protein"/>
    <property type="match status" value="1"/>
</dbReference>
<dbReference type="GO" id="GO:0003725">
    <property type="term" value="F:double-stranded RNA binding"/>
    <property type="evidence" value="ECO:0007669"/>
    <property type="project" value="TreeGrafter"/>
</dbReference>
<reference evidence="22 23" key="1">
    <citation type="journal article" date="2013" name="BMC Genomics">
        <title>Genomics-driven discovery of the pneumocandin biosynthetic gene cluster in the fungus Glarea lozoyensis.</title>
        <authorList>
            <person name="Chen L."/>
            <person name="Yue Q."/>
            <person name="Zhang X."/>
            <person name="Xiang M."/>
            <person name="Wang C."/>
            <person name="Li S."/>
            <person name="Che Y."/>
            <person name="Ortiz-Lopez F.J."/>
            <person name="Bills G.F."/>
            <person name="Liu X."/>
            <person name="An Z."/>
        </authorList>
    </citation>
    <scope>NUCLEOTIDE SEQUENCE [LARGE SCALE GENOMIC DNA]</scope>
    <source>
        <strain evidence="23">ATCC 20868 / MF5171</strain>
    </source>
</reference>
<dbReference type="GO" id="GO:0003697">
    <property type="term" value="F:single-stranded DNA binding"/>
    <property type="evidence" value="ECO:0007669"/>
    <property type="project" value="TreeGrafter"/>
</dbReference>
<keyword evidence="5" id="KW-0963">Cytoplasm</keyword>
<dbReference type="KEGG" id="glz:GLAREA_06607"/>
<dbReference type="EC" id="3.6.1.72" evidence="3"/>
<evidence type="ECO:0000256" key="6">
    <source>
        <dbReference type="ARBA" id="ARBA00022723"/>
    </source>
</evidence>
<feature type="domain" description="HIT" evidence="20">
    <location>
        <begin position="77"/>
        <end position="203"/>
    </location>
</feature>
<organism evidence="22 23">
    <name type="scientific">Glarea lozoyensis (strain ATCC 20868 / MF5171)</name>
    <dbReference type="NCBI Taxonomy" id="1116229"/>
    <lineage>
        <taxon>Eukaryota</taxon>
        <taxon>Fungi</taxon>
        <taxon>Dikarya</taxon>
        <taxon>Ascomycota</taxon>
        <taxon>Pezizomycotina</taxon>
        <taxon>Leotiomycetes</taxon>
        <taxon>Helotiales</taxon>
        <taxon>Helotiaceae</taxon>
        <taxon>Glarea</taxon>
    </lineage>
</organism>
<feature type="compositionally biased region" description="Polar residues" evidence="19">
    <location>
        <begin position="23"/>
        <end position="39"/>
    </location>
</feature>
<dbReference type="STRING" id="1116229.S3D8X5"/>
<evidence type="ECO:0000256" key="15">
    <source>
        <dbReference type="ARBA" id="ARBA00044713"/>
    </source>
</evidence>
<evidence type="ECO:0000313" key="23">
    <source>
        <dbReference type="Proteomes" id="UP000016922"/>
    </source>
</evidence>
<comment type="catalytic activity">
    <reaction evidence="14">
        <text>a 5'-end adenosine-5'-diphospho-5'-2'-deoxyribonucleoside-DNA + H2O = a 5'-end 5'-phospho-2'-deoxyribonucleoside-DNA + AMP + 2 H(+)</text>
        <dbReference type="Rhea" id="RHEA:52128"/>
        <dbReference type="Rhea" id="RHEA-COMP:13180"/>
        <dbReference type="Rhea" id="RHEA-COMP:13181"/>
        <dbReference type="ChEBI" id="CHEBI:15377"/>
        <dbReference type="ChEBI" id="CHEBI:15378"/>
        <dbReference type="ChEBI" id="CHEBI:136412"/>
        <dbReference type="ChEBI" id="CHEBI:136413"/>
        <dbReference type="ChEBI" id="CHEBI:456215"/>
        <dbReference type="EC" id="3.6.1.71"/>
    </reaction>
</comment>
<accession>S3D8X5</accession>
<feature type="compositionally biased region" description="Basic residues" evidence="19">
    <location>
        <begin position="40"/>
        <end position="56"/>
    </location>
</feature>
<name>S3D8X5_GLAL2</name>
<dbReference type="InterPro" id="IPR032566">
    <property type="entry name" value="Znf-C2HE"/>
</dbReference>
<evidence type="ECO:0000259" key="21">
    <source>
        <dbReference type="Pfam" id="PF16278"/>
    </source>
</evidence>
<dbReference type="PANTHER" id="PTHR12486:SF4">
    <property type="entry name" value="APRATAXIN"/>
    <property type="match status" value="1"/>
</dbReference>
<dbReference type="Pfam" id="PF16278">
    <property type="entry name" value="zf-C2HE"/>
    <property type="match status" value="1"/>
</dbReference>
<dbReference type="Gene3D" id="3.30.428.10">
    <property type="entry name" value="HIT-like"/>
    <property type="match status" value="1"/>
</dbReference>
<sequence>MSTEKPEEAMTQDELSQAGPADPSSSRSPIRNAFTTLMTSKRKHPDSPPRKSRKLHFSSSRRDGLSAYTSHPESYPPTVVIFHNPDFVAIHDLYPKSSVHMLLLPRSEKHTLLHPFDALEDTKFLAQCREQAARLKKIVAKELQRRHGRYSALDAPRQAVLNGDVELEDGQEIPAGRDWEKEIMVGLHAVPSMNHLHIHVISVDRFSDCVKHRKHYNSFATGFFVPLDDFPLAEDDKRRHPGKEGYLNADLKCWRCGETFGNKFARLKEHLELEFADWRAE</sequence>
<dbReference type="GO" id="GO:0005737">
    <property type="term" value="C:cytoplasm"/>
    <property type="evidence" value="ECO:0007669"/>
    <property type="project" value="UniProtKB-SubCell"/>
</dbReference>
<keyword evidence="10" id="KW-0238">DNA-binding</keyword>
<evidence type="ECO:0000256" key="17">
    <source>
        <dbReference type="ARBA" id="ARBA00068941"/>
    </source>
</evidence>
<evidence type="ECO:0000256" key="14">
    <source>
        <dbReference type="ARBA" id="ARBA00044639"/>
    </source>
</evidence>
<dbReference type="GO" id="GO:1990165">
    <property type="term" value="F:single-strand break-containing DNA binding"/>
    <property type="evidence" value="ECO:0007669"/>
    <property type="project" value="TreeGrafter"/>
</dbReference>
<dbReference type="GeneID" id="19465660"/>
<evidence type="ECO:0000256" key="1">
    <source>
        <dbReference type="ARBA" id="ARBA00004123"/>
    </source>
</evidence>
<evidence type="ECO:0000256" key="8">
    <source>
        <dbReference type="ARBA" id="ARBA00022801"/>
    </source>
</evidence>
<comment type="function">
    <text evidence="16">DNA-binding protein involved in single-strand DNA break repair, double-strand DNA break repair and base excision repair. Resolves abortive DNA ligation intermediates formed either at base excision sites, or when DNA ligases attempt to repair non-ligatable breaks induced by reactive oxygen species. Catalyzes the release of adenylate groups covalently linked to 5'-phosphate termini, resulting in the production of 5'-phosphate termini that can be efficiently rejoined. Likewise, catalyzes the release of 3'-linked guanosine (DNAppG) and inosine (DNAppI) from DNA, but has higher specific activity with 5'-linked adenosine (AppDNA).</text>
</comment>
<comment type="catalytic activity">
    <reaction evidence="15">
        <text>a 5'-end adenosine-5'-diphospho-5'-ribonucleoside-2'-deoxyribonucleotide-DNA + H2O = a 5'-end 5'-phospho-ribonucleoside-2'-deoxyribonucleotide-DNA + AMP + 2 H(+)</text>
        <dbReference type="Rhea" id="RHEA:52132"/>
        <dbReference type="Rhea" id="RHEA-COMP:13182"/>
        <dbReference type="Rhea" id="RHEA-COMP:13183"/>
        <dbReference type="ChEBI" id="CHEBI:15377"/>
        <dbReference type="ChEBI" id="CHEBI:15378"/>
        <dbReference type="ChEBI" id="CHEBI:136414"/>
        <dbReference type="ChEBI" id="CHEBI:136415"/>
        <dbReference type="ChEBI" id="CHEBI:456215"/>
        <dbReference type="EC" id="3.6.1.71"/>
    </reaction>
</comment>
<keyword evidence="6" id="KW-0479">Metal-binding</keyword>
<keyword evidence="8" id="KW-0378">Hydrolase</keyword>
<evidence type="ECO:0000313" key="22">
    <source>
        <dbReference type="EMBL" id="EPE33594.1"/>
    </source>
</evidence>
<dbReference type="Proteomes" id="UP000016922">
    <property type="component" value="Unassembled WGS sequence"/>
</dbReference>
<evidence type="ECO:0000256" key="9">
    <source>
        <dbReference type="ARBA" id="ARBA00022833"/>
    </source>
</evidence>
<dbReference type="OrthoDB" id="3512845at2759"/>
<dbReference type="eggNOG" id="KOG0562">
    <property type="taxonomic scope" value="Eukaryota"/>
</dbReference>
<keyword evidence="11" id="KW-0234">DNA repair</keyword>
<feature type="domain" description="Aprataxin C2HE/C2H2/C2HC zinc finger" evidence="21">
    <location>
        <begin position="221"/>
        <end position="275"/>
    </location>
</feature>
<dbReference type="GO" id="GO:0000012">
    <property type="term" value="P:single strand break repair"/>
    <property type="evidence" value="ECO:0007669"/>
    <property type="project" value="TreeGrafter"/>
</dbReference>
<evidence type="ECO:0000256" key="2">
    <source>
        <dbReference type="ARBA" id="ARBA00004496"/>
    </source>
</evidence>
<evidence type="ECO:0000256" key="18">
    <source>
        <dbReference type="ARBA" id="ARBA00076243"/>
    </source>
</evidence>
<keyword evidence="9" id="KW-0862">Zinc</keyword>
<keyword evidence="23" id="KW-1185">Reference proteome</keyword>